<gene>
    <name evidence="1" type="ORF">LX12_001509</name>
</gene>
<proteinExistence type="predicted"/>
<sequence length="123" mass="12604">MDPVEINAGAWYLRALRDDERVTDVPALGTLVDADVLGGDPPAEAVVHAADGWRDGSRLTWAVCVPATGEMVALIVLVPDDTTGTARLVRATTPADGADGALDAGLAAVGRFADGALGLRVVE</sequence>
<dbReference type="EMBL" id="JAMTCG010000003">
    <property type="protein sequence ID" value="MCP2160322.1"/>
    <property type="molecule type" value="Genomic_DNA"/>
</dbReference>
<evidence type="ECO:0000313" key="1">
    <source>
        <dbReference type="EMBL" id="MCP2160322.1"/>
    </source>
</evidence>
<dbReference type="RefSeq" id="WP_253654558.1">
    <property type="nucleotide sequence ID" value="NZ_BAAAOE010000003.1"/>
</dbReference>
<organism evidence="1 2">
    <name type="scientific">Williamsia serinedens</name>
    <dbReference type="NCBI Taxonomy" id="391736"/>
    <lineage>
        <taxon>Bacteria</taxon>
        <taxon>Bacillati</taxon>
        <taxon>Actinomycetota</taxon>
        <taxon>Actinomycetes</taxon>
        <taxon>Mycobacteriales</taxon>
        <taxon>Nocardiaceae</taxon>
        <taxon>Williamsia</taxon>
    </lineage>
</organism>
<dbReference type="Proteomes" id="UP001205740">
    <property type="component" value="Unassembled WGS sequence"/>
</dbReference>
<reference evidence="1 2" key="1">
    <citation type="submission" date="2022-06" db="EMBL/GenBank/DDBJ databases">
        <title>Genomic Encyclopedia of Archaeal and Bacterial Type Strains, Phase II (KMG-II): from individual species to whole genera.</title>
        <authorList>
            <person name="Goeker M."/>
        </authorList>
    </citation>
    <scope>NUCLEOTIDE SEQUENCE [LARGE SCALE GENOMIC DNA]</scope>
    <source>
        <strain evidence="1 2">DSM 45037</strain>
    </source>
</reference>
<evidence type="ECO:0000313" key="2">
    <source>
        <dbReference type="Proteomes" id="UP001205740"/>
    </source>
</evidence>
<accession>A0ABT1GZ93</accession>
<comment type="caution">
    <text evidence="1">The sequence shown here is derived from an EMBL/GenBank/DDBJ whole genome shotgun (WGS) entry which is preliminary data.</text>
</comment>
<protein>
    <submittedName>
        <fullName evidence="1">Uncharacterized protein</fullName>
    </submittedName>
</protein>
<name>A0ABT1GZ93_9NOCA</name>
<keyword evidence="2" id="KW-1185">Reference proteome</keyword>